<protein>
    <recommendedName>
        <fullName evidence="4">DUF962-domain-containing protein</fullName>
    </recommendedName>
</protein>
<feature type="transmembrane region" description="Helical" evidence="1">
    <location>
        <begin position="32"/>
        <end position="50"/>
    </location>
</feature>
<dbReference type="EMBL" id="JAEUBG010000861">
    <property type="protein sequence ID" value="KAH3687375.1"/>
    <property type="molecule type" value="Genomic_DNA"/>
</dbReference>
<dbReference type="GO" id="GO:0016020">
    <property type="term" value="C:membrane"/>
    <property type="evidence" value="ECO:0007669"/>
    <property type="project" value="GOC"/>
</dbReference>
<proteinExistence type="predicted"/>
<accession>A0A9P8QCW5</accession>
<keyword evidence="3" id="KW-1185">Reference proteome</keyword>
<dbReference type="GO" id="GO:0005783">
    <property type="term" value="C:endoplasmic reticulum"/>
    <property type="evidence" value="ECO:0007669"/>
    <property type="project" value="TreeGrafter"/>
</dbReference>
<evidence type="ECO:0000313" key="2">
    <source>
        <dbReference type="EMBL" id="KAH3687375.1"/>
    </source>
</evidence>
<dbReference type="OrthoDB" id="2124888at2759"/>
<keyword evidence="1" id="KW-1133">Transmembrane helix</keyword>
<gene>
    <name evidence="2" type="ORF">WICPIJ_001652</name>
</gene>
<feature type="transmembrane region" description="Helical" evidence="1">
    <location>
        <begin position="70"/>
        <end position="88"/>
    </location>
</feature>
<feature type="transmembrane region" description="Helical" evidence="1">
    <location>
        <begin position="121"/>
        <end position="140"/>
    </location>
</feature>
<evidence type="ECO:0000313" key="3">
    <source>
        <dbReference type="Proteomes" id="UP000774326"/>
    </source>
</evidence>
<comment type="caution">
    <text evidence="2">The sequence shown here is derived from an EMBL/GenBank/DDBJ whole genome shotgun (WGS) entry which is preliminary data.</text>
</comment>
<sequence>MSSTVKESSGGLWNLPSQLAFYRSYHHDPINVLIHALFIPTILYTSTGILANVQLPYQYIPDELKPYESYLNLGSLIIGVGYAGYYLLLDWRAGIIAAPVLWAFVHTNVINLSSIEGYNNYLWTGFVIGWIVQFIGHGFFEKRAPALLDNLLQALVLAPFFVVFEAIFLLGLRSELRENMEVRALENIEKFKEANKKKL</sequence>
<feature type="transmembrane region" description="Helical" evidence="1">
    <location>
        <begin position="152"/>
        <end position="172"/>
    </location>
</feature>
<keyword evidence="1" id="KW-0812">Transmembrane</keyword>
<reference evidence="2" key="2">
    <citation type="submission" date="2021-01" db="EMBL/GenBank/DDBJ databases">
        <authorList>
            <person name="Schikora-Tamarit M.A."/>
        </authorList>
    </citation>
    <scope>NUCLEOTIDE SEQUENCE</scope>
    <source>
        <strain evidence="2">CBS2887</strain>
    </source>
</reference>
<dbReference type="Proteomes" id="UP000774326">
    <property type="component" value="Unassembled WGS sequence"/>
</dbReference>
<reference evidence="2" key="1">
    <citation type="journal article" date="2021" name="Open Biol.">
        <title>Shared evolutionary footprints suggest mitochondrial oxidative damage underlies multiple complex I losses in fungi.</title>
        <authorList>
            <person name="Schikora-Tamarit M.A."/>
            <person name="Marcet-Houben M."/>
            <person name="Nosek J."/>
            <person name="Gabaldon T."/>
        </authorList>
    </citation>
    <scope>NUCLEOTIDE SEQUENCE</scope>
    <source>
        <strain evidence="2">CBS2887</strain>
    </source>
</reference>
<evidence type="ECO:0000256" key="1">
    <source>
        <dbReference type="SAM" id="Phobius"/>
    </source>
</evidence>
<feature type="transmembrane region" description="Helical" evidence="1">
    <location>
        <begin position="95"/>
        <end position="115"/>
    </location>
</feature>
<dbReference type="Pfam" id="PF06127">
    <property type="entry name" value="Mpo1-like"/>
    <property type="match status" value="1"/>
</dbReference>
<dbReference type="PANTHER" id="PTHR28026">
    <property type="entry name" value="DUF962 DOMAIN PROTEIN (AFU_ORTHOLOGUE AFUA_8G05310)"/>
    <property type="match status" value="1"/>
</dbReference>
<dbReference type="AlphaFoldDB" id="A0A9P8QCW5"/>
<organism evidence="2 3">
    <name type="scientific">Wickerhamomyces pijperi</name>
    <name type="common">Yeast</name>
    <name type="synonym">Pichia pijperi</name>
    <dbReference type="NCBI Taxonomy" id="599730"/>
    <lineage>
        <taxon>Eukaryota</taxon>
        <taxon>Fungi</taxon>
        <taxon>Dikarya</taxon>
        <taxon>Ascomycota</taxon>
        <taxon>Saccharomycotina</taxon>
        <taxon>Saccharomycetes</taxon>
        <taxon>Phaffomycetales</taxon>
        <taxon>Wickerhamomycetaceae</taxon>
        <taxon>Wickerhamomyces</taxon>
    </lineage>
</organism>
<dbReference type="InterPro" id="IPR009305">
    <property type="entry name" value="Mpo1-like"/>
</dbReference>
<dbReference type="PANTHER" id="PTHR28026:SF9">
    <property type="entry name" value="2-HYDROXY-PALMITIC ACID DIOXYGENASE MPO1"/>
    <property type="match status" value="1"/>
</dbReference>
<dbReference type="GO" id="GO:0046521">
    <property type="term" value="P:sphingoid catabolic process"/>
    <property type="evidence" value="ECO:0007669"/>
    <property type="project" value="TreeGrafter"/>
</dbReference>
<keyword evidence="1" id="KW-0472">Membrane</keyword>
<name>A0A9P8QCW5_WICPI</name>
<evidence type="ECO:0008006" key="4">
    <source>
        <dbReference type="Google" id="ProtNLM"/>
    </source>
</evidence>